<dbReference type="Proteomes" id="UP000215914">
    <property type="component" value="Unassembled WGS sequence"/>
</dbReference>
<protein>
    <submittedName>
        <fullName evidence="1">Uncharacterized protein</fullName>
    </submittedName>
</protein>
<reference evidence="1" key="2">
    <citation type="submission" date="2020-06" db="EMBL/GenBank/DDBJ databases">
        <title>Helianthus annuus Genome sequencing and assembly Release 2.</title>
        <authorList>
            <person name="Gouzy J."/>
            <person name="Langlade N."/>
            <person name="Munos S."/>
        </authorList>
    </citation>
    <scope>NUCLEOTIDE SEQUENCE</scope>
    <source>
        <tissue evidence="1">Leaves</tissue>
    </source>
</reference>
<dbReference type="AlphaFoldDB" id="A0A9K3IEG7"/>
<dbReference type="Gramene" id="mRNA:HanXRQr2_Chr08g0337181">
    <property type="protein sequence ID" value="mRNA:HanXRQr2_Chr08g0337181"/>
    <property type="gene ID" value="HanXRQr2_Chr08g0337181"/>
</dbReference>
<sequence length="49" mass="5456">MAHTILDSIDATDQHDIADPFSWGHQTFFSDLVHQNASAMIIDASIQDK</sequence>
<keyword evidence="2" id="KW-1185">Reference proteome</keyword>
<accession>A0A9K3IEG7</accession>
<comment type="caution">
    <text evidence="1">The sequence shown here is derived from an EMBL/GenBank/DDBJ whole genome shotgun (WGS) entry which is preliminary data.</text>
</comment>
<organism evidence="1 2">
    <name type="scientific">Helianthus annuus</name>
    <name type="common">Common sunflower</name>
    <dbReference type="NCBI Taxonomy" id="4232"/>
    <lineage>
        <taxon>Eukaryota</taxon>
        <taxon>Viridiplantae</taxon>
        <taxon>Streptophyta</taxon>
        <taxon>Embryophyta</taxon>
        <taxon>Tracheophyta</taxon>
        <taxon>Spermatophyta</taxon>
        <taxon>Magnoliopsida</taxon>
        <taxon>eudicotyledons</taxon>
        <taxon>Gunneridae</taxon>
        <taxon>Pentapetalae</taxon>
        <taxon>asterids</taxon>
        <taxon>campanulids</taxon>
        <taxon>Asterales</taxon>
        <taxon>Asteraceae</taxon>
        <taxon>Asteroideae</taxon>
        <taxon>Heliantheae alliance</taxon>
        <taxon>Heliantheae</taxon>
        <taxon>Helianthus</taxon>
    </lineage>
</organism>
<proteinExistence type="predicted"/>
<evidence type="ECO:0000313" key="1">
    <source>
        <dbReference type="EMBL" id="KAF5795227.1"/>
    </source>
</evidence>
<name>A0A9K3IEG7_HELAN</name>
<gene>
    <name evidence="1" type="ORF">HanXRQr2_Chr08g0337181</name>
</gene>
<evidence type="ECO:0000313" key="2">
    <source>
        <dbReference type="Proteomes" id="UP000215914"/>
    </source>
</evidence>
<reference evidence="1" key="1">
    <citation type="journal article" date="2017" name="Nature">
        <title>The sunflower genome provides insights into oil metabolism, flowering and Asterid evolution.</title>
        <authorList>
            <person name="Badouin H."/>
            <person name="Gouzy J."/>
            <person name="Grassa C.J."/>
            <person name="Murat F."/>
            <person name="Staton S.E."/>
            <person name="Cottret L."/>
            <person name="Lelandais-Briere C."/>
            <person name="Owens G.L."/>
            <person name="Carrere S."/>
            <person name="Mayjonade B."/>
            <person name="Legrand L."/>
            <person name="Gill N."/>
            <person name="Kane N.C."/>
            <person name="Bowers J.E."/>
            <person name="Hubner S."/>
            <person name="Bellec A."/>
            <person name="Berard A."/>
            <person name="Berges H."/>
            <person name="Blanchet N."/>
            <person name="Boniface M.C."/>
            <person name="Brunel D."/>
            <person name="Catrice O."/>
            <person name="Chaidir N."/>
            <person name="Claudel C."/>
            <person name="Donnadieu C."/>
            <person name="Faraut T."/>
            <person name="Fievet G."/>
            <person name="Helmstetter N."/>
            <person name="King M."/>
            <person name="Knapp S.J."/>
            <person name="Lai Z."/>
            <person name="Le Paslier M.C."/>
            <person name="Lippi Y."/>
            <person name="Lorenzon L."/>
            <person name="Mandel J.R."/>
            <person name="Marage G."/>
            <person name="Marchand G."/>
            <person name="Marquand E."/>
            <person name="Bret-Mestries E."/>
            <person name="Morien E."/>
            <person name="Nambeesan S."/>
            <person name="Nguyen T."/>
            <person name="Pegot-Espagnet P."/>
            <person name="Pouilly N."/>
            <person name="Raftis F."/>
            <person name="Sallet E."/>
            <person name="Schiex T."/>
            <person name="Thomas J."/>
            <person name="Vandecasteele C."/>
            <person name="Vares D."/>
            <person name="Vear F."/>
            <person name="Vautrin S."/>
            <person name="Crespi M."/>
            <person name="Mangin B."/>
            <person name="Burke J.M."/>
            <person name="Salse J."/>
            <person name="Munos S."/>
            <person name="Vincourt P."/>
            <person name="Rieseberg L.H."/>
            <person name="Langlade N.B."/>
        </authorList>
    </citation>
    <scope>NUCLEOTIDE SEQUENCE</scope>
    <source>
        <tissue evidence="1">Leaves</tissue>
    </source>
</reference>
<dbReference type="EMBL" id="MNCJ02000323">
    <property type="protein sequence ID" value="KAF5795227.1"/>
    <property type="molecule type" value="Genomic_DNA"/>
</dbReference>